<organism evidence="4 5">
    <name type="scientific">Microbacterium mcarthurae</name>
    <dbReference type="NCBI Taxonomy" id="3035918"/>
    <lineage>
        <taxon>Bacteria</taxon>
        <taxon>Bacillati</taxon>
        <taxon>Actinomycetota</taxon>
        <taxon>Actinomycetes</taxon>
        <taxon>Micrococcales</taxon>
        <taxon>Microbacteriaceae</taxon>
        <taxon>Microbacterium</taxon>
    </lineage>
</organism>
<feature type="chain" id="PRO_5046599473" evidence="2">
    <location>
        <begin position="30"/>
        <end position="618"/>
    </location>
</feature>
<accession>A0ABW9GFQ5</accession>
<protein>
    <submittedName>
        <fullName evidence="4">Right-handed parallel beta-helix repeat-containing protein</fullName>
    </submittedName>
</protein>
<keyword evidence="1" id="KW-0812">Transmembrane</keyword>
<gene>
    <name evidence="4" type="ORF">P5G46_04105</name>
</gene>
<dbReference type="InterPro" id="IPR007742">
    <property type="entry name" value="NosD_dom"/>
</dbReference>
<dbReference type="EMBL" id="JAROCE010000001">
    <property type="protein sequence ID" value="MFM2719682.1"/>
    <property type="molecule type" value="Genomic_DNA"/>
</dbReference>
<dbReference type="InterPro" id="IPR011050">
    <property type="entry name" value="Pectin_lyase_fold/virulence"/>
</dbReference>
<dbReference type="SMART" id="SM00710">
    <property type="entry name" value="PbH1"/>
    <property type="match status" value="10"/>
</dbReference>
<keyword evidence="2" id="KW-0732">Signal</keyword>
<keyword evidence="1" id="KW-0472">Membrane</keyword>
<sequence>MRGRAVIALVAVAALVGGGAAVTATTLLADSGEEEAYGLNEIARNGNVQGKLYPGDPTSEARLVEQEAQRVVYIRKVASAAYWALSVDEPYRFQTGDRYTLVLPERPEPYTLDDLRALGPDSLTQNADGSYLLTEDVAVMQGATLSLGPIDLRLESSPTGFTSIVAFGGRLEIAGTPDATASLTSWDSAAGAPDTDTRDGRAYVRVIGGTADVAHAALSSLGFWSGSTGGFAITGSDDLDDPALAGAMQTDRQGVAPPGGAPVVDAASAIDVPEGTDDAAPPAAAGLATATIADSTMTDNAFGIFVSGAQDVTITRTSVTGSLVDGITFHRAVSASLVQDTQSLDNAVDGVTIGRSTSGITLQNVMAARNGRNGVSMDGQSLADGPSASGTTVESFGDNILDGGHVAENGRYGVEIMGGSGIQVTQTRFVGNPDGIVLDRGAARVRVTGNEFVDQTAKSVAVREQVTDAIVAGNTITGSDTAVNVRNADADITGNVVRGVSNHAVLLVGDVTGTTVADNDLGGDGGTAVRSEDSRGAVIGDNVTDRWHPAATVESVLRFVFQPLTVIWIGLGILLLVTAATRKDRHFGAFRHPYEEHVPLTSLSRGIVSPDSLRRGSP</sequence>
<proteinExistence type="predicted"/>
<dbReference type="Pfam" id="PF05048">
    <property type="entry name" value="NosD"/>
    <property type="match status" value="1"/>
</dbReference>
<evidence type="ECO:0000313" key="4">
    <source>
        <dbReference type="EMBL" id="MFM2719682.1"/>
    </source>
</evidence>
<evidence type="ECO:0000259" key="3">
    <source>
        <dbReference type="Pfam" id="PF05048"/>
    </source>
</evidence>
<feature type="signal peptide" evidence="2">
    <location>
        <begin position="1"/>
        <end position="29"/>
    </location>
</feature>
<dbReference type="SUPFAM" id="SSF51126">
    <property type="entry name" value="Pectin lyase-like"/>
    <property type="match status" value="1"/>
</dbReference>
<feature type="domain" description="Periplasmic copper-binding protein NosD beta helix" evidence="3">
    <location>
        <begin position="345"/>
        <end position="521"/>
    </location>
</feature>
<keyword evidence="5" id="KW-1185">Reference proteome</keyword>
<comment type="caution">
    <text evidence="4">The sequence shown here is derived from an EMBL/GenBank/DDBJ whole genome shotgun (WGS) entry which is preliminary data.</text>
</comment>
<dbReference type="RefSeq" id="WP_408905031.1">
    <property type="nucleotide sequence ID" value="NZ_JAROCE010000001.1"/>
</dbReference>
<dbReference type="InterPro" id="IPR006626">
    <property type="entry name" value="PbH1"/>
</dbReference>
<dbReference type="Proteomes" id="UP001630303">
    <property type="component" value="Unassembled WGS sequence"/>
</dbReference>
<feature type="transmembrane region" description="Helical" evidence="1">
    <location>
        <begin position="559"/>
        <end position="581"/>
    </location>
</feature>
<evidence type="ECO:0000256" key="2">
    <source>
        <dbReference type="SAM" id="SignalP"/>
    </source>
</evidence>
<evidence type="ECO:0000313" key="5">
    <source>
        <dbReference type="Proteomes" id="UP001630303"/>
    </source>
</evidence>
<keyword evidence="1" id="KW-1133">Transmembrane helix</keyword>
<evidence type="ECO:0000256" key="1">
    <source>
        <dbReference type="SAM" id="Phobius"/>
    </source>
</evidence>
<dbReference type="InterPro" id="IPR012334">
    <property type="entry name" value="Pectin_lyas_fold"/>
</dbReference>
<dbReference type="Gene3D" id="2.160.20.10">
    <property type="entry name" value="Single-stranded right-handed beta-helix, Pectin lyase-like"/>
    <property type="match status" value="2"/>
</dbReference>
<reference evidence="4 5" key="1">
    <citation type="submission" date="2023-03" db="EMBL/GenBank/DDBJ databases">
        <title>MT1 and MT2 Draft Genomes of Novel Species.</title>
        <authorList>
            <person name="Venkateswaran K."/>
        </authorList>
    </citation>
    <scope>NUCLEOTIDE SEQUENCE [LARGE SCALE GENOMIC DNA]</scope>
    <source>
        <strain evidence="4 5">IF8SW-P5</strain>
    </source>
</reference>
<name>A0ABW9GFQ5_9MICO</name>